<protein>
    <submittedName>
        <fullName evidence="8">3-hydroxyphenylacetate 6-hydroxylase</fullName>
    </submittedName>
</protein>
<evidence type="ECO:0000256" key="7">
    <source>
        <dbReference type="SAM" id="Phobius"/>
    </source>
</evidence>
<evidence type="ECO:0000256" key="5">
    <source>
        <dbReference type="PIRSR" id="PIRSR602401-1"/>
    </source>
</evidence>
<dbReference type="Proteomes" id="UP000230605">
    <property type="component" value="Chromosome 4"/>
</dbReference>
<proteinExistence type="inferred from homology"/>
<dbReference type="InterPro" id="IPR017972">
    <property type="entry name" value="Cyt_P450_CS"/>
</dbReference>
<keyword evidence="5 6" id="KW-0349">Heme</keyword>
<keyword evidence="2 5" id="KW-0479">Metal-binding</keyword>
<keyword evidence="6" id="KW-0503">Monooxygenase</keyword>
<dbReference type="PRINTS" id="PR00463">
    <property type="entry name" value="EP450I"/>
</dbReference>
<evidence type="ECO:0000313" key="9">
    <source>
        <dbReference type="Proteomes" id="UP000230605"/>
    </source>
</evidence>
<evidence type="ECO:0000256" key="4">
    <source>
        <dbReference type="ARBA" id="ARBA00023004"/>
    </source>
</evidence>
<dbReference type="InterPro" id="IPR001128">
    <property type="entry name" value="Cyt_P450"/>
</dbReference>
<keyword evidence="7" id="KW-1133">Transmembrane helix</keyword>
<evidence type="ECO:0000256" key="6">
    <source>
        <dbReference type="RuleBase" id="RU000461"/>
    </source>
</evidence>
<evidence type="ECO:0000256" key="1">
    <source>
        <dbReference type="ARBA" id="ARBA00010617"/>
    </source>
</evidence>
<keyword evidence="7" id="KW-0472">Membrane</keyword>
<feature type="binding site" description="axial binding residue" evidence="5">
    <location>
        <position position="433"/>
    </location>
    <ligand>
        <name>heme</name>
        <dbReference type="ChEBI" id="CHEBI:30413"/>
    </ligand>
    <ligandPart>
        <name>Fe</name>
        <dbReference type="ChEBI" id="CHEBI:18248"/>
    </ligandPart>
</feature>
<dbReference type="GO" id="GO:0016705">
    <property type="term" value="F:oxidoreductase activity, acting on paired donors, with incorporation or reduction of molecular oxygen"/>
    <property type="evidence" value="ECO:0007669"/>
    <property type="project" value="InterPro"/>
</dbReference>
<keyword evidence="3 6" id="KW-0560">Oxidoreductase</keyword>
<organism evidence="8 9">
    <name type="scientific">Cercospora beticola</name>
    <name type="common">Sugarbeet leaf spot fungus</name>
    <dbReference type="NCBI Taxonomy" id="122368"/>
    <lineage>
        <taxon>Eukaryota</taxon>
        <taxon>Fungi</taxon>
        <taxon>Dikarya</taxon>
        <taxon>Ascomycota</taxon>
        <taxon>Pezizomycotina</taxon>
        <taxon>Dothideomycetes</taxon>
        <taxon>Dothideomycetidae</taxon>
        <taxon>Mycosphaerellales</taxon>
        <taxon>Mycosphaerellaceae</taxon>
        <taxon>Cercospora</taxon>
    </lineage>
</organism>
<reference evidence="8 9" key="1">
    <citation type="submission" date="2015-10" db="EMBL/GenBank/DDBJ databases">
        <title>The cercosporin biosynthetic gene cluster was horizontally transferred to several fungal lineages and shown to be expanded in Cercospora beticola based on microsynteny with recipient genomes.</title>
        <authorList>
            <person name="De Jonge R."/>
            <person name="Ebert M.K."/>
            <person name="Suttle J.C."/>
            <person name="Jurick Ii W.M."/>
            <person name="Secor G.A."/>
            <person name="Thomma B.P."/>
            <person name="Van De Peer Y."/>
            <person name="Bolton M.D."/>
        </authorList>
    </citation>
    <scope>NUCLEOTIDE SEQUENCE [LARGE SCALE GENOMIC DNA]</scope>
    <source>
        <strain evidence="8 9">09-40</strain>
    </source>
</reference>
<dbReference type="GO" id="GO:0005506">
    <property type="term" value="F:iron ion binding"/>
    <property type="evidence" value="ECO:0007669"/>
    <property type="project" value="InterPro"/>
</dbReference>
<evidence type="ECO:0000256" key="2">
    <source>
        <dbReference type="ARBA" id="ARBA00022723"/>
    </source>
</evidence>
<keyword evidence="7" id="KW-0812">Transmembrane</keyword>
<comment type="cofactor">
    <cofactor evidence="5">
        <name>heme</name>
        <dbReference type="ChEBI" id="CHEBI:30413"/>
    </cofactor>
</comment>
<dbReference type="Gene3D" id="1.10.630.10">
    <property type="entry name" value="Cytochrome P450"/>
    <property type="match status" value="2"/>
</dbReference>
<sequence length="523" mass="58405">MEAALVRYGQSTVVNGLLLFGVVFLILVGQNQCKLLSRIAWTINRALGGAPHGTNLPGPSGWPILGNLYDMKDGHIQKLKEWQAKYGDVIRCELGEREMVVINSHKALAETVVQQNIAYSSRPIFKLFHSDYASNGIWTVGTSPINDSVQRTRKAFNAQVTPRVLPTYTKVIHPKLKKLLGEVFGISKGHAVDMADILHRFGTGQVSEQLMGLPLDDDTVAMLAENETNIFRQRTVGFPARDYVPILRGVKRIIYSIGKTLGIESWSCDEAEDRARGYRRKQGVYIDKLLHDLKADIEAGTAPPSIMGNILKKNLLDDTQILLASYTGIAAGVNLGYALNWTEGSRVYTPVRLGFPRETLEGATYRGMKIPKGTLTIMNLYSANHDPNVFDYPDDFRPERWMNGHKGRTDMLEAPGDKIGVPILTFGAGRRACPGFEMASRGLYSTLVLLIHFFTWERQPMSEEAKKDVFPLFRNQRECSLEMDALADTATPTEAQAIPWACGIKFHCRDPEAMQSWLENNDM</sequence>
<dbReference type="GO" id="GO:0020037">
    <property type="term" value="F:heme binding"/>
    <property type="evidence" value="ECO:0007669"/>
    <property type="project" value="InterPro"/>
</dbReference>
<dbReference type="EMBL" id="LKMD01000105">
    <property type="protein sequence ID" value="PIA93466.1"/>
    <property type="molecule type" value="Genomic_DNA"/>
</dbReference>
<dbReference type="InterPro" id="IPR002401">
    <property type="entry name" value="Cyt_P450_E_grp-I"/>
</dbReference>
<gene>
    <name evidence="8" type="ORF">CB0940_05131</name>
</gene>
<dbReference type="GO" id="GO:0004497">
    <property type="term" value="F:monooxygenase activity"/>
    <property type="evidence" value="ECO:0007669"/>
    <property type="project" value="UniProtKB-KW"/>
</dbReference>
<dbReference type="PANTHER" id="PTHR46300">
    <property type="entry name" value="P450, PUTATIVE (EUROFUNG)-RELATED-RELATED"/>
    <property type="match status" value="1"/>
</dbReference>
<dbReference type="Pfam" id="PF00067">
    <property type="entry name" value="p450"/>
    <property type="match status" value="2"/>
</dbReference>
<name>A0A2G5HLM5_CERBT</name>
<dbReference type="SUPFAM" id="SSF48264">
    <property type="entry name" value="Cytochrome P450"/>
    <property type="match status" value="1"/>
</dbReference>
<evidence type="ECO:0000256" key="3">
    <source>
        <dbReference type="ARBA" id="ARBA00023002"/>
    </source>
</evidence>
<dbReference type="InterPro" id="IPR050364">
    <property type="entry name" value="Cytochrome_P450_fung"/>
</dbReference>
<keyword evidence="4 5" id="KW-0408">Iron</keyword>
<comment type="similarity">
    <text evidence="1 6">Belongs to the cytochrome P450 family.</text>
</comment>
<feature type="transmembrane region" description="Helical" evidence="7">
    <location>
        <begin position="12"/>
        <end position="29"/>
    </location>
</feature>
<dbReference type="PROSITE" id="PS00086">
    <property type="entry name" value="CYTOCHROME_P450"/>
    <property type="match status" value="1"/>
</dbReference>
<dbReference type="AlphaFoldDB" id="A0A2G5HLM5"/>
<evidence type="ECO:0000313" key="8">
    <source>
        <dbReference type="EMBL" id="PIA93466.1"/>
    </source>
</evidence>
<comment type="caution">
    <text evidence="8">The sequence shown here is derived from an EMBL/GenBank/DDBJ whole genome shotgun (WGS) entry which is preliminary data.</text>
</comment>
<accession>A0A2G5HLM5</accession>
<dbReference type="OrthoDB" id="1470350at2759"/>
<dbReference type="InterPro" id="IPR036396">
    <property type="entry name" value="Cyt_P450_sf"/>
</dbReference>